<evidence type="ECO:0000256" key="5">
    <source>
        <dbReference type="SAM" id="Phobius"/>
    </source>
</evidence>
<feature type="transmembrane region" description="Helical" evidence="5">
    <location>
        <begin position="214"/>
        <end position="236"/>
    </location>
</feature>
<keyword evidence="2 5" id="KW-0812">Transmembrane</keyword>
<dbReference type="EMBL" id="DSMG01000107">
    <property type="protein sequence ID" value="HDX31982.1"/>
    <property type="molecule type" value="Genomic_DNA"/>
</dbReference>
<feature type="transmembrane region" description="Helical" evidence="5">
    <location>
        <begin position="312"/>
        <end position="333"/>
    </location>
</feature>
<dbReference type="InterPro" id="IPR051533">
    <property type="entry name" value="WaaL-like"/>
</dbReference>
<keyword evidence="3 5" id="KW-1133">Transmembrane helix</keyword>
<accession>A0A7C1JL59</accession>
<dbReference type="SUPFAM" id="SSF48452">
    <property type="entry name" value="TPR-like"/>
    <property type="match status" value="1"/>
</dbReference>
<keyword evidence="4 5" id="KW-0472">Membrane</keyword>
<dbReference type="PANTHER" id="PTHR37422">
    <property type="entry name" value="TEICHURONIC ACID BIOSYNTHESIS PROTEIN TUAE"/>
    <property type="match status" value="1"/>
</dbReference>
<comment type="caution">
    <text evidence="7">The sequence shown here is derived from an EMBL/GenBank/DDBJ whole genome shotgun (WGS) entry which is preliminary data.</text>
</comment>
<feature type="transmembrane region" description="Helical" evidence="5">
    <location>
        <begin position="403"/>
        <end position="423"/>
    </location>
</feature>
<name>A0A7C1JL59_9CHLR</name>
<dbReference type="Gene3D" id="1.25.40.10">
    <property type="entry name" value="Tetratricopeptide repeat domain"/>
    <property type="match status" value="1"/>
</dbReference>
<evidence type="ECO:0000259" key="6">
    <source>
        <dbReference type="Pfam" id="PF04932"/>
    </source>
</evidence>
<evidence type="ECO:0000313" key="7">
    <source>
        <dbReference type="EMBL" id="HDX31982.1"/>
    </source>
</evidence>
<dbReference type="InterPro" id="IPR007016">
    <property type="entry name" value="O-antigen_ligase-rel_domated"/>
</dbReference>
<feature type="transmembrane region" description="Helical" evidence="5">
    <location>
        <begin position="90"/>
        <end position="111"/>
    </location>
</feature>
<organism evidence="7">
    <name type="scientific">Caldilinea aerophila</name>
    <dbReference type="NCBI Taxonomy" id="133453"/>
    <lineage>
        <taxon>Bacteria</taxon>
        <taxon>Bacillati</taxon>
        <taxon>Chloroflexota</taxon>
        <taxon>Caldilineae</taxon>
        <taxon>Caldilineales</taxon>
        <taxon>Caldilineaceae</taxon>
        <taxon>Caldilinea</taxon>
    </lineage>
</organism>
<gene>
    <name evidence="7" type="ORF">ENQ20_10910</name>
</gene>
<evidence type="ECO:0000256" key="1">
    <source>
        <dbReference type="ARBA" id="ARBA00004141"/>
    </source>
</evidence>
<feature type="domain" description="O-antigen ligase-related" evidence="6">
    <location>
        <begin position="171"/>
        <end position="319"/>
    </location>
</feature>
<feature type="transmembrane region" description="Helical" evidence="5">
    <location>
        <begin position="61"/>
        <end position="78"/>
    </location>
</feature>
<feature type="transmembrane region" description="Helical" evidence="5">
    <location>
        <begin position="270"/>
        <end position="291"/>
    </location>
</feature>
<feature type="transmembrane region" description="Helical" evidence="5">
    <location>
        <begin position="339"/>
        <end position="357"/>
    </location>
</feature>
<proteinExistence type="predicted"/>
<dbReference type="AlphaFoldDB" id="A0A7C1JL59"/>
<evidence type="ECO:0000256" key="4">
    <source>
        <dbReference type="ARBA" id="ARBA00023136"/>
    </source>
</evidence>
<dbReference type="InterPro" id="IPR011990">
    <property type="entry name" value="TPR-like_helical_dom_sf"/>
</dbReference>
<feature type="transmembrane region" description="Helical" evidence="5">
    <location>
        <begin position="186"/>
        <end position="202"/>
    </location>
</feature>
<dbReference type="GO" id="GO:0016020">
    <property type="term" value="C:membrane"/>
    <property type="evidence" value="ECO:0007669"/>
    <property type="project" value="UniProtKB-SubCell"/>
</dbReference>
<comment type="subcellular location">
    <subcellularLocation>
        <location evidence="1">Membrane</location>
        <topology evidence="1">Multi-pass membrane protein</topology>
    </subcellularLocation>
</comment>
<dbReference type="Pfam" id="PF04932">
    <property type="entry name" value="Wzy_C"/>
    <property type="match status" value="1"/>
</dbReference>
<protein>
    <recommendedName>
        <fullName evidence="6">O-antigen ligase-related domain-containing protein</fullName>
    </recommendedName>
</protein>
<reference evidence="7" key="1">
    <citation type="journal article" date="2020" name="mSystems">
        <title>Genome- and Community-Level Interaction Insights into Carbon Utilization and Element Cycling Functions of Hydrothermarchaeota in Hydrothermal Sediment.</title>
        <authorList>
            <person name="Zhou Z."/>
            <person name="Liu Y."/>
            <person name="Xu W."/>
            <person name="Pan J."/>
            <person name="Luo Z.H."/>
            <person name="Li M."/>
        </authorList>
    </citation>
    <scope>NUCLEOTIDE SEQUENCE [LARGE SCALE GENOMIC DNA]</scope>
    <source>
        <strain evidence="7">SpSt-289</strain>
    </source>
</reference>
<evidence type="ECO:0000256" key="2">
    <source>
        <dbReference type="ARBA" id="ARBA00022692"/>
    </source>
</evidence>
<dbReference type="PANTHER" id="PTHR37422:SF13">
    <property type="entry name" value="LIPOPOLYSACCHARIDE BIOSYNTHESIS PROTEIN PA4999-RELATED"/>
    <property type="match status" value="1"/>
</dbReference>
<feature type="transmembrane region" description="Helical" evidence="5">
    <location>
        <begin position="136"/>
        <end position="155"/>
    </location>
</feature>
<feature type="transmembrane region" description="Helical" evidence="5">
    <location>
        <begin position="29"/>
        <end position="49"/>
    </location>
</feature>
<feature type="transmembrane region" description="Helical" evidence="5">
    <location>
        <begin position="162"/>
        <end position="180"/>
    </location>
</feature>
<evidence type="ECO:0000256" key="3">
    <source>
        <dbReference type="ARBA" id="ARBA00022989"/>
    </source>
</evidence>
<sequence>MVSRIDAGRSEVEQSKGVNADISVRLRSIVLGAGYGFTLSLLAATVVAVSIAYDEGKASERFYALLGGFVIVFAAPWIGRYCSTRTTIQVLGGVAGLVVAFVSALYSALYLQRGWGAVNFAWSFLPEWASGPSDNLVAQILAITLPVSGATLWIAAVQKRGLLSLLLGALVGCGAIALVATGSRGAFLGLLAAGGMVGYGWLREALNRRFQSRWLWLLDGAVWLSVVGAALVYVALVASPRLDARLGLQDESALSRLDLWRSSLSLIADYYFTGSGLGAAVMVYATYAYLLHVPYLYHAHNFYLHLALEQGVVALLAWLGLVATTAIYTLGALRIAGRTMRIFLIGGLAALCTFLVHSLFEAELFYSSLAAFVFFTPAILLWSASTAYEAALEGLQSTQFSDALIGAGMIAGLMAPLLLAILVSGGPARWEANLGAVLQTQVELGTYQRPPWSFQDEVRRRLGAELKPAQEYFEAALALDPAQPTAHRRLGAIALAQGAFARAKEHLLAAYAADPRDRATRQMLGEIYALEGDVDAAVQMWRGLDLSQGQLMVREWWYQAFGEPEQVEKLNNAIRAYQRLR</sequence>
<feature type="transmembrane region" description="Helical" evidence="5">
    <location>
        <begin position="364"/>
        <end position="383"/>
    </location>
</feature>